<feature type="repeat" description="WD" evidence="3">
    <location>
        <begin position="1038"/>
        <end position="1079"/>
    </location>
</feature>
<dbReference type="PROSITE" id="PS00678">
    <property type="entry name" value="WD_REPEATS_1"/>
    <property type="match status" value="3"/>
</dbReference>
<name>A0A9Q9MGA8_9ACTN</name>
<dbReference type="Proteomes" id="UP001058003">
    <property type="component" value="Chromosome"/>
</dbReference>
<feature type="region of interest" description="Disordered" evidence="4">
    <location>
        <begin position="173"/>
        <end position="203"/>
    </location>
</feature>
<evidence type="ECO:0000256" key="2">
    <source>
        <dbReference type="ARBA" id="ARBA00022737"/>
    </source>
</evidence>
<dbReference type="SUPFAM" id="SSF52540">
    <property type="entry name" value="P-loop containing nucleoside triphosphate hydrolases"/>
    <property type="match status" value="1"/>
</dbReference>
<dbReference type="GO" id="GO:0003677">
    <property type="term" value="F:DNA binding"/>
    <property type="evidence" value="ECO:0007669"/>
    <property type="project" value="InterPro"/>
</dbReference>
<feature type="repeat" description="WD" evidence="3">
    <location>
        <begin position="648"/>
        <end position="689"/>
    </location>
</feature>
<dbReference type="InterPro" id="IPR001680">
    <property type="entry name" value="WD40_rpt"/>
</dbReference>
<dbReference type="SUPFAM" id="SSF50978">
    <property type="entry name" value="WD40 repeat-like"/>
    <property type="match status" value="1"/>
</dbReference>
<dbReference type="InterPro" id="IPR011047">
    <property type="entry name" value="Quinoprotein_ADH-like_sf"/>
</dbReference>
<dbReference type="Pfam" id="PF13560">
    <property type="entry name" value="HTH_31"/>
    <property type="match status" value="1"/>
</dbReference>
<evidence type="ECO:0000313" key="6">
    <source>
        <dbReference type="EMBL" id="UWZ51431.1"/>
    </source>
</evidence>
<organism evidence="6 7">
    <name type="scientific">Dactylosporangium aurantiacum</name>
    <dbReference type="NCBI Taxonomy" id="35754"/>
    <lineage>
        <taxon>Bacteria</taxon>
        <taxon>Bacillati</taxon>
        <taxon>Actinomycetota</taxon>
        <taxon>Actinomycetes</taxon>
        <taxon>Micromonosporales</taxon>
        <taxon>Micromonosporaceae</taxon>
        <taxon>Dactylosporangium</taxon>
    </lineage>
</organism>
<dbReference type="InterPro" id="IPR001387">
    <property type="entry name" value="Cro/C1-type_HTH"/>
</dbReference>
<dbReference type="OrthoDB" id="134501at2"/>
<dbReference type="InterPro" id="IPR010982">
    <property type="entry name" value="Lambda_DNA-bd_dom_sf"/>
</dbReference>
<feature type="repeat" description="WD" evidence="3">
    <location>
        <begin position="912"/>
        <end position="943"/>
    </location>
</feature>
<reference evidence="6" key="1">
    <citation type="submission" date="2021-04" db="EMBL/GenBank/DDBJ databases">
        <title>Dactylosporangium aurantiacum NRRL B-8018 full assembly.</title>
        <authorList>
            <person name="Hartkoorn R.C."/>
            <person name="Beaudoing E."/>
            <person name="Hot D."/>
        </authorList>
    </citation>
    <scope>NUCLEOTIDE SEQUENCE</scope>
    <source>
        <strain evidence="6">NRRL B-8018</strain>
    </source>
</reference>
<protein>
    <recommendedName>
        <fullName evidence="5">HTH cro/C1-type domain-containing protein</fullName>
    </recommendedName>
</protein>
<dbReference type="CDD" id="cd00200">
    <property type="entry name" value="WD40"/>
    <property type="match status" value="2"/>
</dbReference>
<dbReference type="EMBL" id="CP073767">
    <property type="protein sequence ID" value="UWZ51431.1"/>
    <property type="molecule type" value="Genomic_DNA"/>
</dbReference>
<sequence length="1287" mass="133404">MTDGHRDGAGVPDPARIVDRAQFAGALTAQRERAGLTVRQVAAQAGARHSVSTVGDWFSGRGLPSLSSQPLLVRVLEVCAVPSDAVEAWLAAWRRVRRRPAAAEPGEEPYRGLASFEPGDARWFFGRDRLTARLRREVESLRAGGGGLLLLVGASGSGKSSLLRAGLVASLRSRPAGPDPADPAAPDGGSATGGPAPGGDAAAGAAPSWVVEVMTPGADPLAELARRAATVAAAPGPALLVVDQAEELFTLAADHAAAVVGELARLCAAPTGAVVVVALRADFYAQALRHPLLLRAAQRCQFTVGPMTRDELRSVIVGPADRAGTEVEPGLVELLLADVAGLGDGDDPAETAALPLLSHALSAMWRHDEGRRMTHAAYRQVGGVRGAVAATASAVYDGLGPAQQEVARRLLTGLVHLGEDTVDTRRVVPTAALLAECATDADAAEAVLERFVQHRLVTAEADTVQLSHEALLSAWPRLRGWLRADRAGLLIRQQLTTAAAAWQADGHDPNALYRGTRLAAAQGWAAEHPALLSPPLREFLRVSTRHARRRTRRLQQTLAALSALTVVMLLLAGYAFQQRAAADTQRQAAVAQRNAALSRMIAGRADWLRGRDTTLSRQLALAAYRVAPTVEARSSLLDAAATLSATRLPAFSRPAQAVVVLPGRQLLAAAGTDHTVRLWSTATATPSATATLTGPADALYALAASPDGRLLAAAGADDQVFLWRLDDPARPEPLPPVPGPAGTVYALAFSPDGHTLVAGSAEHVVHRWRVTGGTAAPLPPLAGADGVQALAFGPDGRVLAAGGADRLVHLWDLAAAPGSEHVAALPGHTGKVLGVAFSADGRLLASGSSDQTVRLWDVTDPRRATPRGVPLTGPTSWVNAVTFSPDAAVLVAGSSDRTVLLYDVGSGRVLQTLPHPAPVTAVALTPDGHTLVSSSTDGYVRVWPLPGPLLTGPTGGVFATAFSPDGATIAVASRDETIRLWHPHGPPGPMLRRPEGGYAGTAAFSPDGRLLAAGTRAGDVDLWDVHEPDRPVRLAPALSGAQALVEAVAFAADGALLAVGGDDGNLYLWDVATPRRPALLATVPGTGAIILSLTFHPHAPVLAATDTDGSVRLIDVRDPARPAPLSTVGGFAGYAYSAAFSPDGRLLAVGGGDKTVQLWTVADPAHPVRFPAPLLGPTSYVYWVTFDPTGGTLATASTDGTVWLWDVTTPARATVVATLGRADPAYYTAVFSPDGAVLAAGSDDGTTRLWGTDPARAAAEVCRTAGVGISRAEWDQYVPGAPYSPPC</sequence>
<dbReference type="InterPro" id="IPR019775">
    <property type="entry name" value="WD40_repeat_CS"/>
</dbReference>
<dbReference type="InterPro" id="IPR015943">
    <property type="entry name" value="WD40/YVTN_repeat-like_dom_sf"/>
</dbReference>
<dbReference type="PRINTS" id="PR00320">
    <property type="entry name" value="GPROTEINBRPT"/>
</dbReference>
<feature type="repeat" description="WD" evidence="3">
    <location>
        <begin position="950"/>
        <end position="981"/>
    </location>
</feature>
<dbReference type="SUPFAM" id="SSF50998">
    <property type="entry name" value="Quinoprotein alcohol dehydrogenase-like"/>
    <property type="match status" value="1"/>
</dbReference>
<dbReference type="InterPro" id="IPR036322">
    <property type="entry name" value="WD40_repeat_dom_sf"/>
</dbReference>
<feature type="repeat" description="WD" evidence="3">
    <location>
        <begin position="1174"/>
        <end position="1215"/>
    </location>
</feature>
<dbReference type="KEGG" id="daur:Daura_32365"/>
<feature type="domain" description="HTH cro/C1-type" evidence="5">
    <location>
        <begin position="27"/>
        <end position="86"/>
    </location>
</feature>
<keyword evidence="1 3" id="KW-0853">WD repeat</keyword>
<dbReference type="SUPFAM" id="SSF47413">
    <property type="entry name" value="lambda repressor-like DNA-binding domains"/>
    <property type="match status" value="1"/>
</dbReference>
<proteinExistence type="predicted"/>
<keyword evidence="2" id="KW-0677">Repeat</keyword>
<dbReference type="InterPro" id="IPR020472">
    <property type="entry name" value="WD40_PAC1"/>
</dbReference>
<gene>
    <name evidence="6" type="ORF">Daura_32365</name>
</gene>
<dbReference type="RefSeq" id="WP_052388037.1">
    <property type="nucleotide sequence ID" value="NZ_CP073767.1"/>
</dbReference>
<feature type="repeat" description="WD" evidence="3">
    <location>
        <begin position="737"/>
        <end position="778"/>
    </location>
</feature>
<feature type="repeat" description="WD" evidence="3">
    <location>
        <begin position="1231"/>
        <end position="1260"/>
    </location>
</feature>
<evidence type="ECO:0000256" key="1">
    <source>
        <dbReference type="ARBA" id="ARBA00022574"/>
    </source>
</evidence>
<dbReference type="PROSITE" id="PS50294">
    <property type="entry name" value="WD_REPEATS_REGION"/>
    <property type="match status" value="9"/>
</dbReference>
<dbReference type="CDD" id="cd00093">
    <property type="entry name" value="HTH_XRE"/>
    <property type="match status" value="1"/>
</dbReference>
<dbReference type="PANTHER" id="PTHR19879:SF9">
    <property type="entry name" value="TRANSCRIPTION INITIATION FACTOR TFIID SUBUNIT 5"/>
    <property type="match status" value="1"/>
</dbReference>
<dbReference type="Pfam" id="PF20703">
    <property type="entry name" value="nSTAND1"/>
    <property type="match status" value="1"/>
</dbReference>
<accession>A0A9Q9MGA8</accession>
<keyword evidence="7" id="KW-1185">Reference proteome</keyword>
<feature type="repeat" description="WD" evidence="3">
    <location>
        <begin position="871"/>
        <end position="912"/>
    </location>
</feature>
<feature type="repeat" description="WD" evidence="3">
    <location>
        <begin position="1003"/>
        <end position="1025"/>
    </location>
</feature>
<evidence type="ECO:0000259" key="5">
    <source>
        <dbReference type="PROSITE" id="PS50943"/>
    </source>
</evidence>
<evidence type="ECO:0000256" key="4">
    <source>
        <dbReference type="SAM" id="MobiDB-lite"/>
    </source>
</evidence>
<dbReference type="InterPro" id="IPR027417">
    <property type="entry name" value="P-loop_NTPase"/>
</dbReference>
<dbReference type="InterPro" id="IPR049052">
    <property type="entry name" value="nSTAND1"/>
</dbReference>
<dbReference type="Gene3D" id="2.130.10.10">
    <property type="entry name" value="YVTN repeat-like/Quinoprotein amine dehydrogenase"/>
    <property type="match status" value="4"/>
</dbReference>
<feature type="repeat" description="WD" evidence="3">
    <location>
        <begin position="787"/>
        <end position="813"/>
    </location>
</feature>
<dbReference type="PANTHER" id="PTHR19879">
    <property type="entry name" value="TRANSCRIPTION INITIATION FACTOR TFIID"/>
    <property type="match status" value="1"/>
</dbReference>
<dbReference type="PROSITE" id="PS50082">
    <property type="entry name" value="WD_REPEATS_2"/>
    <property type="match status" value="13"/>
</dbReference>
<feature type="repeat" description="WD" evidence="3">
    <location>
        <begin position="1128"/>
        <end position="1161"/>
    </location>
</feature>
<dbReference type="Pfam" id="PF00400">
    <property type="entry name" value="WD40"/>
    <property type="match status" value="12"/>
</dbReference>
<feature type="repeat" description="WD" evidence="3">
    <location>
        <begin position="825"/>
        <end position="866"/>
    </location>
</feature>
<dbReference type="SMART" id="SM00320">
    <property type="entry name" value="WD40"/>
    <property type="match status" value="14"/>
</dbReference>
<feature type="repeat" description="WD" evidence="3">
    <location>
        <begin position="692"/>
        <end position="726"/>
    </location>
</feature>
<evidence type="ECO:0000256" key="3">
    <source>
        <dbReference type="PROSITE-ProRule" id="PRU00221"/>
    </source>
</evidence>
<dbReference type="PROSITE" id="PS50943">
    <property type="entry name" value="HTH_CROC1"/>
    <property type="match status" value="1"/>
</dbReference>
<evidence type="ECO:0000313" key="7">
    <source>
        <dbReference type="Proteomes" id="UP001058003"/>
    </source>
</evidence>